<protein>
    <recommendedName>
        <fullName evidence="3">P-type Ca(2+) transporter</fullName>
        <ecNumber evidence="3">7.2.2.10</ecNumber>
    </recommendedName>
</protein>
<dbReference type="FunFam" id="3.40.50.1000:FF:000028">
    <property type="entry name" value="Calcium-transporting P-type ATPase, putative"/>
    <property type="match status" value="1"/>
</dbReference>
<dbReference type="SUPFAM" id="SSF56784">
    <property type="entry name" value="HAD-like"/>
    <property type="match status" value="1"/>
</dbReference>
<dbReference type="NCBIfam" id="TIGR01517">
    <property type="entry name" value="ATPase-IIB_Ca"/>
    <property type="match status" value="1"/>
</dbReference>
<dbReference type="EMBL" id="PPSL01000005">
    <property type="protein sequence ID" value="PQJ09572.1"/>
    <property type="molecule type" value="Genomic_DNA"/>
</dbReference>
<dbReference type="GO" id="GO:0005391">
    <property type="term" value="F:P-type sodium:potassium-exchanging transporter activity"/>
    <property type="evidence" value="ECO:0007669"/>
    <property type="project" value="TreeGrafter"/>
</dbReference>
<dbReference type="Gene3D" id="3.40.1110.10">
    <property type="entry name" value="Calcium-transporting ATPase, cytoplasmic domain N"/>
    <property type="match status" value="1"/>
</dbReference>
<dbReference type="Pfam" id="PF13246">
    <property type="entry name" value="Cation_ATPase"/>
    <property type="match status" value="1"/>
</dbReference>
<keyword evidence="4" id="KW-1003">Cell membrane</keyword>
<dbReference type="PRINTS" id="PR00120">
    <property type="entry name" value="HATPASE"/>
</dbReference>
<feature type="transmembrane region" description="Helical" evidence="14">
    <location>
        <begin position="80"/>
        <end position="98"/>
    </location>
</feature>
<keyword evidence="13 14" id="KW-0472">Membrane</keyword>
<dbReference type="GO" id="GO:0016887">
    <property type="term" value="F:ATP hydrolysis activity"/>
    <property type="evidence" value="ECO:0007669"/>
    <property type="project" value="InterPro"/>
</dbReference>
<dbReference type="Gene3D" id="3.40.50.1000">
    <property type="entry name" value="HAD superfamily/HAD-like"/>
    <property type="match status" value="1"/>
</dbReference>
<comment type="subcellular location">
    <subcellularLocation>
        <location evidence="1">Cell membrane</location>
        <topology evidence="1">Multi-pass membrane protein</topology>
    </subcellularLocation>
</comment>
<name>A0A2S7SRN7_9BACT</name>
<dbReference type="Pfam" id="PF00122">
    <property type="entry name" value="E1-E2_ATPase"/>
    <property type="match status" value="1"/>
</dbReference>
<dbReference type="EC" id="7.2.2.10" evidence="3"/>
<dbReference type="GO" id="GO:1902600">
    <property type="term" value="P:proton transmembrane transport"/>
    <property type="evidence" value="ECO:0007669"/>
    <property type="project" value="TreeGrafter"/>
</dbReference>
<sequence>MNWHTLDIASVFSKLSSSDAGLTSANAAAALTKNGPNKLKGKKKKSAWKIFFEQFKNFMIVVLVAAAIISGIAGDLVDTVIILVIVLLNAIIGFVEEYRAQQTMEALKRLAVSEVNVTRDGQTKRIPSQDLVPGDLVLLETGQIVPADIRLIELHSLRIEESSLTGESVPVDKTTEPIADEGIPVAERLNIAYKGTKITNGRGTGVVVETGMNTEVGKIAVLLQEENVSTPLQLKMTDFSRKLSYIIIALCIVLFGVGLLRGEAPLNILLIAISLAVAAIPEALPALVTIALAVGAKRLVKKQVVVRNLHAVETLGSVTFICSDKTGTLTQNKMNVVEVKPAEGLPASPAADVSFLEWSMALNQDVVKNEKGEWLGDPTEIAMTSYIDEKHPGGKLEEIQKEYPREREFPFDADRKRMTTIHKFEDGFIAITKGGAGAVTSILDLPEAEQKKLNDQAAEMAGKGIRVLAYAWRKLTEVPSSDKWDDVEQQMVFSGFVGMVDPPRPEAKQAIKECLEAGIKPVMITGDHIETASAIARELGILATDDLAVTGKELAAMSEEELDAKVEHIRVYGRVSPEQKLTIVKALQRENHFVAMTGDGSNDAPSLKSANIGIAMGITGTDVSKEAASMILLDDNFATIVNAIKEGRRIYDNIRKFVKYIMACNSAEILIIFTAPLIGLPMPLLPIHILWINLVTDGLPGLALAGEKAEKNIMQRPPRPTSESMFSDGIGYHIIWVGILMAAVVLATQAYSIHLKSGHWQTEVFTVILLSQLGHVFAIRSDKEYIFRKGFFTNLPIIGAILLTFILQLGIIYLPFANKIFRTQPLTIKELLVCIAISTIIFFAVEFEKMLKKLWAKTHRK</sequence>
<feature type="transmembrane region" description="Helical" evidence="14">
    <location>
        <begin position="55"/>
        <end position="74"/>
    </location>
</feature>
<dbReference type="SFLD" id="SFLDG00002">
    <property type="entry name" value="C1.7:_P-type_atpase_like"/>
    <property type="match status" value="1"/>
</dbReference>
<dbReference type="FunFam" id="2.70.150.10:FF:000016">
    <property type="entry name" value="Calcium-transporting P-type ATPase putative"/>
    <property type="match status" value="1"/>
</dbReference>
<keyword evidence="10" id="KW-0067">ATP-binding</keyword>
<dbReference type="GO" id="GO:0036376">
    <property type="term" value="P:sodium ion export across plasma membrane"/>
    <property type="evidence" value="ECO:0007669"/>
    <property type="project" value="TreeGrafter"/>
</dbReference>
<dbReference type="GO" id="GO:0005524">
    <property type="term" value="F:ATP binding"/>
    <property type="evidence" value="ECO:0007669"/>
    <property type="project" value="UniProtKB-KW"/>
</dbReference>
<accession>A0A2S7SRN7</accession>
<dbReference type="PANTHER" id="PTHR43294:SF21">
    <property type="entry name" value="CATION TRANSPORTING ATPASE"/>
    <property type="match status" value="1"/>
</dbReference>
<dbReference type="Gene3D" id="2.70.150.10">
    <property type="entry name" value="Calcium-transporting ATPase, cytoplasmic transduction domain A"/>
    <property type="match status" value="1"/>
</dbReference>
<dbReference type="GO" id="GO:1990573">
    <property type="term" value="P:potassium ion import across plasma membrane"/>
    <property type="evidence" value="ECO:0007669"/>
    <property type="project" value="TreeGrafter"/>
</dbReference>
<dbReference type="PRINTS" id="PR00119">
    <property type="entry name" value="CATATPASE"/>
</dbReference>
<feature type="transmembrane region" description="Helical" evidence="14">
    <location>
        <begin position="684"/>
        <end position="705"/>
    </location>
</feature>
<dbReference type="InterPro" id="IPR050510">
    <property type="entry name" value="Cation_transp_ATPase_P-type"/>
</dbReference>
<keyword evidence="7" id="KW-0479">Metal-binding</keyword>
<dbReference type="SUPFAM" id="SSF81665">
    <property type="entry name" value="Calcium ATPase, transmembrane domain M"/>
    <property type="match status" value="1"/>
</dbReference>
<dbReference type="PROSITE" id="PS00154">
    <property type="entry name" value="ATPASE_E1_E2"/>
    <property type="match status" value="1"/>
</dbReference>
<dbReference type="InterPro" id="IPR018303">
    <property type="entry name" value="ATPase_P-typ_P_site"/>
</dbReference>
<evidence type="ECO:0000256" key="8">
    <source>
        <dbReference type="ARBA" id="ARBA00022741"/>
    </source>
</evidence>
<dbReference type="GO" id="GO:0005886">
    <property type="term" value="C:plasma membrane"/>
    <property type="evidence" value="ECO:0007669"/>
    <property type="project" value="UniProtKB-SubCell"/>
</dbReference>
<dbReference type="InterPro" id="IPR023299">
    <property type="entry name" value="ATPase_P-typ_cyto_dom_N"/>
</dbReference>
<reference evidence="16 17" key="1">
    <citation type="submission" date="2018-01" db="EMBL/GenBank/DDBJ databases">
        <title>A novel member of the phylum Bacteroidetes isolated from glacier ice.</title>
        <authorList>
            <person name="Liu Q."/>
            <person name="Xin Y.-H."/>
        </authorList>
    </citation>
    <scope>NUCLEOTIDE SEQUENCE [LARGE SCALE GENOMIC DNA]</scope>
    <source>
        <strain evidence="16 17">RB1R16</strain>
    </source>
</reference>
<dbReference type="Pfam" id="PF00689">
    <property type="entry name" value="Cation_ATPase_C"/>
    <property type="match status" value="1"/>
</dbReference>
<dbReference type="GO" id="GO:0006883">
    <property type="term" value="P:intracellular sodium ion homeostasis"/>
    <property type="evidence" value="ECO:0007669"/>
    <property type="project" value="TreeGrafter"/>
</dbReference>
<dbReference type="InterPro" id="IPR006068">
    <property type="entry name" value="ATPase_P-typ_cation-transptr_C"/>
</dbReference>
<dbReference type="OrthoDB" id="9770315at2"/>
<organism evidence="16 17">
    <name type="scientific">Flavipsychrobacter stenotrophus</name>
    <dbReference type="NCBI Taxonomy" id="2077091"/>
    <lineage>
        <taxon>Bacteria</taxon>
        <taxon>Pseudomonadati</taxon>
        <taxon>Bacteroidota</taxon>
        <taxon>Chitinophagia</taxon>
        <taxon>Chitinophagales</taxon>
        <taxon>Chitinophagaceae</taxon>
        <taxon>Flavipsychrobacter</taxon>
    </lineage>
</organism>
<dbReference type="SFLD" id="SFLDS00003">
    <property type="entry name" value="Haloacid_Dehalogenase"/>
    <property type="match status" value="1"/>
</dbReference>
<feature type="transmembrane region" description="Helical" evidence="14">
    <location>
        <begin position="726"/>
        <end position="748"/>
    </location>
</feature>
<evidence type="ECO:0000256" key="10">
    <source>
        <dbReference type="ARBA" id="ARBA00022840"/>
    </source>
</evidence>
<dbReference type="SUPFAM" id="SSF81653">
    <property type="entry name" value="Calcium ATPase, transduction domain A"/>
    <property type="match status" value="1"/>
</dbReference>
<evidence type="ECO:0000256" key="12">
    <source>
        <dbReference type="ARBA" id="ARBA00022989"/>
    </source>
</evidence>
<evidence type="ECO:0000256" key="4">
    <source>
        <dbReference type="ARBA" id="ARBA00022475"/>
    </source>
</evidence>
<comment type="caution">
    <text evidence="16">The sequence shown here is derived from an EMBL/GenBank/DDBJ whole genome shotgun (WGS) entry which is preliminary data.</text>
</comment>
<comment type="similarity">
    <text evidence="2">Belongs to the cation transport ATPase (P-type) (TC 3.A.3) family. Type IIA subfamily.</text>
</comment>
<keyword evidence="5" id="KW-0406">Ion transport</keyword>
<dbReference type="InterPro" id="IPR004014">
    <property type="entry name" value="ATPase_P-typ_cation-transptr_N"/>
</dbReference>
<feature type="transmembrane region" description="Helical" evidence="14">
    <location>
        <begin position="791"/>
        <end position="814"/>
    </location>
</feature>
<dbReference type="AlphaFoldDB" id="A0A2S7SRN7"/>
<dbReference type="NCBIfam" id="TIGR01494">
    <property type="entry name" value="ATPase_P-type"/>
    <property type="match status" value="3"/>
</dbReference>
<feature type="transmembrane region" description="Helical" evidence="14">
    <location>
        <begin position="760"/>
        <end position="779"/>
    </location>
</feature>
<dbReference type="InterPro" id="IPR044492">
    <property type="entry name" value="P_typ_ATPase_HD_dom"/>
</dbReference>
<evidence type="ECO:0000256" key="2">
    <source>
        <dbReference type="ARBA" id="ARBA00005675"/>
    </source>
</evidence>
<evidence type="ECO:0000256" key="6">
    <source>
        <dbReference type="ARBA" id="ARBA00022692"/>
    </source>
</evidence>
<keyword evidence="12 14" id="KW-1133">Transmembrane helix</keyword>
<feature type="transmembrane region" description="Helical" evidence="14">
    <location>
        <begin position="657"/>
        <end position="678"/>
    </location>
</feature>
<evidence type="ECO:0000256" key="7">
    <source>
        <dbReference type="ARBA" id="ARBA00022723"/>
    </source>
</evidence>
<evidence type="ECO:0000256" key="11">
    <source>
        <dbReference type="ARBA" id="ARBA00022967"/>
    </source>
</evidence>
<feature type="transmembrane region" description="Helical" evidence="14">
    <location>
        <begin position="268"/>
        <end position="294"/>
    </location>
</feature>
<dbReference type="Pfam" id="PF00690">
    <property type="entry name" value="Cation_ATPase_N"/>
    <property type="match status" value="1"/>
</dbReference>
<dbReference type="InterPro" id="IPR059000">
    <property type="entry name" value="ATPase_P-type_domA"/>
</dbReference>
<dbReference type="InterPro" id="IPR023298">
    <property type="entry name" value="ATPase_P-typ_TM_dom_sf"/>
</dbReference>
<gene>
    <name evidence="16" type="ORF">CJD36_016665</name>
</gene>
<dbReference type="SFLD" id="SFLDF00027">
    <property type="entry name" value="p-type_atpase"/>
    <property type="match status" value="1"/>
</dbReference>
<evidence type="ECO:0000259" key="15">
    <source>
        <dbReference type="SMART" id="SM00831"/>
    </source>
</evidence>
<dbReference type="Proteomes" id="UP000239872">
    <property type="component" value="Unassembled WGS sequence"/>
</dbReference>
<dbReference type="GO" id="GO:0005388">
    <property type="term" value="F:P-type calcium transporter activity"/>
    <property type="evidence" value="ECO:0007669"/>
    <property type="project" value="UniProtKB-EC"/>
</dbReference>
<dbReference type="InterPro" id="IPR023214">
    <property type="entry name" value="HAD_sf"/>
</dbReference>
<dbReference type="InterPro" id="IPR001757">
    <property type="entry name" value="P_typ_ATPase"/>
</dbReference>
<proteinExistence type="inferred from homology"/>
<evidence type="ECO:0000313" key="16">
    <source>
        <dbReference type="EMBL" id="PQJ09572.1"/>
    </source>
</evidence>
<evidence type="ECO:0000256" key="5">
    <source>
        <dbReference type="ARBA" id="ARBA00022568"/>
    </source>
</evidence>
<dbReference type="RefSeq" id="WP_105040342.1">
    <property type="nucleotide sequence ID" value="NZ_PPSL01000005.1"/>
</dbReference>
<feature type="transmembrane region" description="Helical" evidence="14">
    <location>
        <begin position="826"/>
        <end position="845"/>
    </location>
</feature>
<feature type="domain" description="Cation-transporting P-type ATPase N-terminal" evidence="15">
    <location>
        <begin position="2"/>
        <end position="75"/>
    </location>
</feature>
<evidence type="ECO:0000256" key="13">
    <source>
        <dbReference type="ARBA" id="ARBA00023136"/>
    </source>
</evidence>
<dbReference type="InterPro" id="IPR036412">
    <property type="entry name" value="HAD-like_sf"/>
</dbReference>
<keyword evidence="9" id="KW-0106">Calcium</keyword>
<feature type="transmembrane region" description="Helical" evidence="14">
    <location>
        <begin position="243"/>
        <end position="262"/>
    </location>
</feature>
<dbReference type="PANTHER" id="PTHR43294">
    <property type="entry name" value="SODIUM/POTASSIUM-TRANSPORTING ATPASE SUBUNIT ALPHA"/>
    <property type="match status" value="1"/>
</dbReference>
<evidence type="ECO:0000256" key="9">
    <source>
        <dbReference type="ARBA" id="ARBA00022837"/>
    </source>
</evidence>
<dbReference type="GO" id="GO:0046872">
    <property type="term" value="F:metal ion binding"/>
    <property type="evidence" value="ECO:0007669"/>
    <property type="project" value="UniProtKB-KW"/>
</dbReference>
<dbReference type="SMART" id="SM00831">
    <property type="entry name" value="Cation_ATPase_N"/>
    <property type="match status" value="1"/>
</dbReference>
<keyword evidence="8" id="KW-0547">Nucleotide-binding</keyword>
<keyword evidence="11" id="KW-1278">Translocase</keyword>
<keyword evidence="5" id="KW-0109">Calcium transport</keyword>
<evidence type="ECO:0000256" key="1">
    <source>
        <dbReference type="ARBA" id="ARBA00004651"/>
    </source>
</evidence>
<evidence type="ECO:0000256" key="14">
    <source>
        <dbReference type="SAM" id="Phobius"/>
    </source>
</evidence>
<evidence type="ECO:0000256" key="3">
    <source>
        <dbReference type="ARBA" id="ARBA00012790"/>
    </source>
</evidence>
<evidence type="ECO:0000313" key="17">
    <source>
        <dbReference type="Proteomes" id="UP000239872"/>
    </source>
</evidence>
<dbReference type="InterPro" id="IPR006408">
    <property type="entry name" value="P-type_ATPase_IIB"/>
</dbReference>
<dbReference type="GO" id="GO:0030007">
    <property type="term" value="P:intracellular potassium ion homeostasis"/>
    <property type="evidence" value="ECO:0007669"/>
    <property type="project" value="TreeGrafter"/>
</dbReference>
<keyword evidence="6 14" id="KW-0812">Transmembrane</keyword>
<dbReference type="InterPro" id="IPR008250">
    <property type="entry name" value="ATPase_P-typ_transduc_dom_A_sf"/>
</dbReference>
<keyword evidence="17" id="KW-1185">Reference proteome</keyword>
<dbReference type="Gene3D" id="1.20.1110.10">
    <property type="entry name" value="Calcium-transporting ATPase, transmembrane domain"/>
    <property type="match status" value="1"/>
</dbReference>
<keyword evidence="5" id="KW-0813">Transport</keyword>